<feature type="signal peptide" evidence="1">
    <location>
        <begin position="1"/>
        <end position="21"/>
    </location>
</feature>
<evidence type="ECO:0000256" key="1">
    <source>
        <dbReference type="SAM" id="SignalP"/>
    </source>
</evidence>
<dbReference type="EMBL" id="FNRF01000004">
    <property type="protein sequence ID" value="SEA67487.1"/>
    <property type="molecule type" value="Genomic_DNA"/>
</dbReference>
<feature type="chain" id="PRO_5010318214" description="DUF4468 domain-containing protein" evidence="1">
    <location>
        <begin position="22"/>
        <end position="322"/>
    </location>
</feature>
<dbReference type="RefSeq" id="WP_074761514.1">
    <property type="nucleotide sequence ID" value="NZ_FNRF01000004.1"/>
</dbReference>
<sequence>MKSKNLILSAMLIALPSTLMAQQNIQKAFDALLKDKIVETKTQHTLERDPETERKTAQADVYDFTLASAQARKHIKNIQEAFEKDKDAAYTYRTGTQNNNEDVLMYGGNKKMKESFRTVLNYSRVEIAVGDGKQSVAIGGKDGANYVYACFTDKDDATKKYRYCYAMDWVEKDSKTIMRLAITYALKPEASHSNGKRRIKSITINGEPLKIDEIMESVGDQLENIKGFNNRLEFNLDSIDVPKSSYIWLSEFNTYKKFFLKNPDGNTATHHATSIYNLCKNADGLEADEKKLVISEIKKLKEVTGDDFIQNLFDMCIERLKK</sequence>
<evidence type="ECO:0008006" key="4">
    <source>
        <dbReference type="Google" id="ProtNLM"/>
    </source>
</evidence>
<organism evidence="2 3">
    <name type="scientific">Xylanibacter ruminicola</name>
    <name type="common">Prevotella ruminicola</name>
    <dbReference type="NCBI Taxonomy" id="839"/>
    <lineage>
        <taxon>Bacteria</taxon>
        <taxon>Pseudomonadati</taxon>
        <taxon>Bacteroidota</taxon>
        <taxon>Bacteroidia</taxon>
        <taxon>Bacteroidales</taxon>
        <taxon>Prevotellaceae</taxon>
        <taxon>Xylanibacter</taxon>
    </lineage>
</organism>
<dbReference type="Proteomes" id="UP000182257">
    <property type="component" value="Unassembled WGS sequence"/>
</dbReference>
<dbReference type="OrthoDB" id="1071568at2"/>
<reference evidence="2 3" key="1">
    <citation type="submission" date="2016-10" db="EMBL/GenBank/DDBJ databases">
        <authorList>
            <person name="de Groot N.N."/>
        </authorList>
    </citation>
    <scope>NUCLEOTIDE SEQUENCE [LARGE SCALE GENOMIC DNA]</scope>
    <source>
        <strain evidence="2 3">D31d</strain>
    </source>
</reference>
<gene>
    <name evidence="2" type="ORF">SAMN05216462_2119</name>
</gene>
<dbReference type="AlphaFoldDB" id="A0A1H4D4D5"/>
<protein>
    <recommendedName>
        <fullName evidence="4">DUF4468 domain-containing protein</fullName>
    </recommendedName>
</protein>
<evidence type="ECO:0000313" key="3">
    <source>
        <dbReference type="Proteomes" id="UP000182257"/>
    </source>
</evidence>
<accession>A0A1H4D4D5</accession>
<keyword evidence="1" id="KW-0732">Signal</keyword>
<evidence type="ECO:0000313" key="2">
    <source>
        <dbReference type="EMBL" id="SEA67487.1"/>
    </source>
</evidence>
<name>A0A1H4D4D5_XYLRU</name>
<proteinExistence type="predicted"/>